<evidence type="ECO:0000256" key="6">
    <source>
        <dbReference type="RuleBase" id="RU004914"/>
    </source>
</evidence>
<feature type="transmembrane region" description="Helical" evidence="6">
    <location>
        <begin position="283"/>
        <end position="310"/>
    </location>
</feature>
<dbReference type="GO" id="GO:0042910">
    <property type="term" value="F:xenobiotic transmembrane transporter activity"/>
    <property type="evidence" value="ECO:0007669"/>
    <property type="project" value="InterPro"/>
</dbReference>
<comment type="similarity">
    <text evidence="2 6">Belongs to the multi antimicrobial extrusion (MATE) (TC 2.A.66.1) family.</text>
</comment>
<keyword evidence="5 6" id="KW-0472">Membrane</keyword>
<evidence type="ECO:0000256" key="2">
    <source>
        <dbReference type="ARBA" id="ARBA00010199"/>
    </source>
</evidence>
<feature type="transmembrane region" description="Helical" evidence="6">
    <location>
        <begin position="463"/>
        <end position="486"/>
    </location>
</feature>
<accession>A0AA86W428</accession>
<evidence type="ECO:0000256" key="1">
    <source>
        <dbReference type="ARBA" id="ARBA00004141"/>
    </source>
</evidence>
<feature type="transmembrane region" description="Helical" evidence="6">
    <location>
        <begin position="602"/>
        <end position="621"/>
    </location>
</feature>
<feature type="transmembrane region" description="Helical" evidence="6">
    <location>
        <begin position="424"/>
        <end position="443"/>
    </location>
</feature>
<feature type="transmembrane region" description="Helical" evidence="6">
    <location>
        <begin position="355"/>
        <end position="374"/>
    </location>
</feature>
<proteinExistence type="inferred from homology"/>
<keyword evidence="3 6" id="KW-0812">Transmembrane</keyword>
<organism evidence="7 8">
    <name type="scientific">Sphenostylis stenocarpa</name>
    <dbReference type="NCBI Taxonomy" id="92480"/>
    <lineage>
        <taxon>Eukaryota</taxon>
        <taxon>Viridiplantae</taxon>
        <taxon>Streptophyta</taxon>
        <taxon>Embryophyta</taxon>
        <taxon>Tracheophyta</taxon>
        <taxon>Spermatophyta</taxon>
        <taxon>Magnoliopsida</taxon>
        <taxon>eudicotyledons</taxon>
        <taxon>Gunneridae</taxon>
        <taxon>Pentapetalae</taxon>
        <taxon>rosids</taxon>
        <taxon>fabids</taxon>
        <taxon>Fabales</taxon>
        <taxon>Fabaceae</taxon>
        <taxon>Papilionoideae</taxon>
        <taxon>50 kb inversion clade</taxon>
        <taxon>NPAAA clade</taxon>
        <taxon>indigoferoid/millettioid clade</taxon>
        <taxon>Phaseoleae</taxon>
        <taxon>Sphenostylis</taxon>
    </lineage>
</organism>
<feature type="transmembrane region" description="Helical" evidence="6">
    <location>
        <begin position="380"/>
        <end position="403"/>
    </location>
</feature>
<comment type="subcellular location">
    <subcellularLocation>
        <location evidence="1">Membrane</location>
        <topology evidence="1">Multi-pass membrane protein</topology>
    </subcellularLocation>
</comment>
<reference evidence="7" key="1">
    <citation type="submission" date="2023-10" db="EMBL/GenBank/DDBJ databases">
        <authorList>
            <person name="Domelevo Entfellner J.-B."/>
        </authorList>
    </citation>
    <scope>NUCLEOTIDE SEQUENCE</scope>
</reference>
<dbReference type="InterPro" id="IPR044644">
    <property type="entry name" value="DinF-like"/>
</dbReference>
<feature type="transmembrane region" description="Helical" evidence="6">
    <location>
        <begin position="330"/>
        <end position="348"/>
    </location>
</feature>
<dbReference type="Pfam" id="PF01554">
    <property type="entry name" value="MatE"/>
    <property type="match status" value="2"/>
</dbReference>
<dbReference type="AlphaFoldDB" id="A0AA86W428"/>
<evidence type="ECO:0000313" key="8">
    <source>
        <dbReference type="Proteomes" id="UP001189624"/>
    </source>
</evidence>
<protein>
    <recommendedName>
        <fullName evidence="6">Protein DETOXIFICATION</fullName>
    </recommendedName>
    <alternativeName>
        <fullName evidence="6">Multidrug and toxic compound extrusion protein</fullName>
    </alternativeName>
</protein>
<evidence type="ECO:0000313" key="7">
    <source>
        <dbReference type="EMBL" id="CAJ1978147.1"/>
    </source>
</evidence>
<dbReference type="InterPro" id="IPR002528">
    <property type="entry name" value="MATE_fam"/>
</dbReference>
<feature type="transmembrane region" description="Helical" evidence="6">
    <location>
        <begin position="569"/>
        <end position="596"/>
    </location>
</feature>
<dbReference type="PANTHER" id="PTHR42893">
    <property type="entry name" value="PROTEIN DETOXIFICATION 44, CHLOROPLASTIC-RELATED"/>
    <property type="match status" value="1"/>
</dbReference>
<sequence>DLTTEEGFMQQIICCRESTVCFEASSANHICIRAIYSIDKAKSVLLHAPFKGRVSTSIHQNPMDENASSNQPNNKNKIPIFVFFKDARHVFKLDALSREILGIAFPSALAVAADPIASLIDTAFIGHLVRRGPVELAAAGVSIALFNQASRITIFPLVSITTSFVAEEDTLERLNTKAGQNGDKYKLSEVIMPEDHMLHDIEKGTPEENIKTTEKSTVEKHESKDLVVKSSGLQDVENGNATTNNDPKIGHEGNKNICKSSCITKHGEKVGKKKRRIASASTALLFGTILGLIQALVLIFGAKSLLGVMGVKPDSPMLNPAEKYLKLRSFGAPAVLLSLAMQGIFRGFKDTKTPLYVIVSGYALNVILDPILIFKLKLGIRGAAISHVLSQYMMAFTLLFILMRKVHLLPPSVKDLQIFRFLKNGGLLMLRVIAVTFCVTLAASLAARLGSIPMAAFQTCLQVWLTSSLLADGLAVAVQAILACSFTEKDHKKTTAAATRTLQMSFVLGTGLSLAVGLGLYFGAGIFSRNVQVVHLIKIGIPFVAATQPINSLAFVFDGVNYGASDFAYAAYSLASSHVPFMLVSVVSVGIEFLLYRTKHFIGIWIALTIYMTLRMLAGVWRMGTATGPWRYLRDCSLA</sequence>
<evidence type="ECO:0000256" key="3">
    <source>
        <dbReference type="ARBA" id="ARBA00022692"/>
    </source>
</evidence>
<comment type="caution">
    <text evidence="6">Lacks conserved residue(s) required for the propagation of feature annotation.</text>
</comment>
<dbReference type="NCBIfam" id="TIGR00797">
    <property type="entry name" value="matE"/>
    <property type="match status" value="1"/>
</dbReference>
<name>A0AA86W428_9FABA</name>
<gene>
    <name evidence="7" type="ORF">AYBTSS11_LOCUS30332</name>
</gene>
<feature type="non-terminal residue" evidence="7">
    <location>
        <position position="1"/>
    </location>
</feature>
<dbReference type="GO" id="GO:0015137">
    <property type="term" value="F:citrate transmembrane transporter activity"/>
    <property type="evidence" value="ECO:0007669"/>
    <property type="project" value="TreeGrafter"/>
</dbReference>
<evidence type="ECO:0000256" key="4">
    <source>
        <dbReference type="ARBA" id="ARBA00022989"/>
    </source>
</evidence>
<evidence type="ECO:0000256" key="5">
    <source>
        <dbReference type="ARBA" id="ARBA00023136"/>
    </source>
</evidence>
<keyword evidence="4 6" id="KW-1133">Transmembrane helix</keyword>
<dbReference type="Gramene" id="rna-AYBTSS11_LOCUS30332">
    <property type="protein sequence ID" value="CAJ1978147.1"/>
    <property type="gene ID" value="gene-AYBTSS11_LOCUS30332"/>
</dbReference>
<keyword evidence="8" id="KW-1185">Reference proteome</keyword>
<dbReference type="PANTHER" id="PTHR42893:SF19">
    <property type="entry name" value="PROTEIN DETOXIFICATION"/>
    <property type="match status" value="1"/>
</dbReference>
<dbReference type="GO" id="GO:0016020">
    <property type="term" value="C:membrane"/>
    <property type="evidence" value="ECO:0007669"/>
    <property type="project" value="UniProtKB-SubCell"/>
</dbReference>
<dbReference type="EMBL" id="OY731408">
    <property type="protein sequence ID" value="CAJ1978147.1"/>
    <property type="molecule type" value="Genomic_DNA"/>
</dbReference>
<dbReference type="CDD" id="cd13136">
    <property type="entry name" value="MATE_DinF_like"/>
    <property type="match status" value="1"/>
</dbReference>
<feature type="transmembrane region" description="Helical" evidence="6">
    <location>
        <begin position="506"/>
        <end position="527"/>
    </location>
</feature>
<dbReference type="Proteomes" id="UP001189624">
    <property type="component" value="Chromosome 11"/>
</dbReference>
<dbReference type="GO" id="GO:0015297">
    <property type="term" value="F:antiporter activity"/>
    <property type="evidence" value="ECO:0007669"/>
    <property type="project" value="InterPro"/>
</dbReference>